<accession>A0ABT4WG43</accession>
<protein>
    <recommendedName>
        <fullName evidence="4">Oligosaccharide repeat unit polymerase</fullName>
    </recommendedName>
</protein>
<name>A0ABT4WG43_9FLAO</name>
<gene>
    <name evidence="2" type="ORF">NJT12_18045</name>
</gene>
<feature type="transmembrane region" description="Helical" evidence="1">
    <location>
        <begin position="466"/>
        <end position="483"/>
    </location>
</feature>
<proteinExistence type="predicted"/>
<feature type="transmembrane region" description="Helical" evidence="1">
    <location>
        <begin position="20"/>
        <end position="36"/>
    </location>
</feature>
<sequence>MTDNTETRRKGTALKSVSKYIDVIVLLSIIGEIFFFPSWHNFSGCVMTVIVWLIFRNFFFKKRIILEHPFSFLAFSSIFLASFIPLPATLIESKPITYGFQNPYETFFYQTLIFMVASLAFYAVVYKKRRTNNIIQRTLYKLNFFETEPSTLWILGLIGLLARIKSLAVVNEVQYGDAGNKFLEGLVYLQYAPIIMFFPTLSGLPYNKLRSNLVVIYASLTFVLSFAANSRQQMIYPIFTMLLLFILYLLKDNISIFSLLSPWKIGTIVFFIFFGLGFLSDVSLAMLANRKIRNDVSRSELLDNTIETMQNDKLMEKLRNTSIEVQDNVFSYSRGWDETYLNNFMINRYGNARVVDQTLYYANKIGYNNKKMQKSFFEKTLAIYPLPFLSALGIVVDKEELQYSPGDKLYFTGTHTPSALGGFRVTSLVGDGLATFGYWCFPIVFVLLFASFTLMDSLVLFKNGAILFSTLGLINIFGFLGIFRNSISCIVPLAYILRGFWQQCFTFWILVFMIKLIQIPKKRKRELYQRPF</sequence>
<feature type="transmembrane region" description="Helical" evidence="1">
    <location>
        <begin position="495"/>
        <end position="517"/>
    </location>
</feature>
<feature type="transmembrane region" description="Helical" evidence="1">
    <location>
        <begin position="107"/>
        <end position="126"/>
    </location>
</feature>
<evidence type="ECO:0000313" key="3">
    <source>
        <dbReference type="Proteomes" id="UP001212170"/>
    </source>
</evidence>
<feature type="transmembrane region" description="Helical" evidence="1">
    <location>
        <begin position="234"/>
        <end position="250"/>
    </location>
</feature>
<feature type="transmembrane region" description="Helical" evidence="1">
    <location>
        <begin position="209"/>
        <end position="227"/>
    </location>
</feature>
<dbReference type="Proteomes" id="UP001212170">
    <property type="component" value="Unassembled WGS sequence"/>
</dbReference>
<reference evidence="2 3" key="1">
    <citation type="journal article" date="2023" name="Chemosphere">
        <title>Whole genome analysis of Flavobacterium aziz-sancarii sp. nov., isolated from Ardley Island (Antarctica), revealed a rich resistome and bioremediation potential.</title>
        <authorList>
            <person name="Otur C."/>
            <person name="Okay S."/>
            <person name="Kurt-Kizildogan A."/>
        </authorList>
    </citation>
    <scope>NUCLEOTIDE SEQUENCE [LARGE SCALE GENOMIC DNA]</scope>
    <source>
        <strain evidence="2 3">AC</strain>
    </source>
</reference>
<comment type="caution">
    <text evidence="2">The sequence shown here is derived from an EMBL/GenBank/DDBJ whole genome shotgun (WGS) entry which is preliminary data.</text>
</comment>
<keyword evidence="3" id="KW-1185">Reference proteome</keyword>
<feature type="transmembrane region" description="Helical" evidence="1">
    <location>
        <begin position="436"/>
        <end position="454"/>
    </location>
</feature>
<evidence type="ECO:0000256" key="1">
    <source>
        <dbReference type="SAM" id="Phobius"/>
    </source>
</evidence>
<evidence type="ECO:0008006" key="4">
    <source>
        <dbReference type="Google" id="ProtNLM"/>
    </source>
</evidence>
<keyword evidence="1" id="KW-0472">Membrane</keyword>
<organism evidence="2 3">
    <name type="scientific">Flavobacterium azizsancarii</name>
    <dbReference type="NCBI Taxonomy" id="2961580"/>
    <lineage>
        <taxon>Bacteria</taxon>
        <taxon>Pseudomonadati</taxon>
        <taxon>Bacteroidota</taxon>
        <taxon>Flavobacteriia</taxon>
        <taxon>Flavobacteriales</taxon>
        <taxon>Flavobacteriaceae</taxon>
        <taxon>Flavobacterium</taxon>
    </lineage>
</organism>
<keyword evidence="1" id="KW-0812">Transmembrane</keyword>
<keyword evidence="1" id="KW-1133">Transmembrane helix</keyword>
<evidence type="ECO:0000313" key="2">
    <source>
        <dbReference type="EMBL" id="MDA6071526.1"/>
    </source>
</evidence>
<dbReference type="EMBL" id="JAMZNK010000036">
    <property type="protein sequence ID" value="MDA6071526.1"/>
    <property type="molecule type" value="Genomic_DNA"/>
</dbReference>
<feature type="transmembrane region" description="Helical" evidence="1">
    <location>
        <begin position="265"/>
        <end position="288"/>
    </location>
</feature>
<feature type="transmembrane region" description="Helical" evidence="1">
    <location>
        <begin position="72"/>
        <end position="91"/>
    </location>
</feature>
<feature type="transmembrane region" description="Helical" evidence="1">
    <location>
        <begin position="42"/>
        <end position="60"/>
    </location>
</feature>
<dbReference type="RefSeq" id="WP_271337324.1">
    <property type="nucleotide sequence ID" value="NZ_JAMZNK010000036.1"/>
</dbReference>